<evidence type="ECO:0000313" key="1">
    <source>
        <dbReference type="EMBL" id="UUC45459.1"/>
    </source>
</evidence>
<sequence length="228" mass="26769">MKQLVLWLLLFGSIPNPKTPFQEVFEERFTNARLKHWNQVNGTWEVNRDEKLVKGIKNSDWAILTAKKELPANYVLTFSTLVTPSSNLFEVMLNVQKEKYLGILYNQLESRVAIEDRSLFSNPEKERSYIRTTGHIGKLPKVKIPMKEEWLDWKIQKSGNQFFVWINNEEIIKFTDSERIVQNNGKFGFAVNGTAQLKKVTLYKIKKEIPMEQFVGKPYEKPFFLFSE</sequence>
<organism evidence="1 2">
    <name type="scientific">Flavobacterium cerinum</name>
    <dbReference type="NCBI Taxonomy" id="2502784"/>
    <lineage>
        <taxon>Bacteria</taxon>
        <taxon>Pseudomonadati</taxon>
        <taxon>Bacteroidota</taxon>
        <taxon>Flavobacteriia</taxon>
        <taxon>Flavobacteriales</taxon>
        <taxon>Flavobacteriaceae</taxon>
        <taxon>Flavobacterium</taxon>
    </lineage>
</organism>
<dbReference type="Proteomes" id="UP001059844">
    <property type="component" value="Chromosome"/>
</dbReference>
<protein>
    <recommendedName>
        <fullName evidence="3">DUF1080 domain-containing protein</fullName>
    </recommendedName>
</protein>
<proteinExistence type="predicted"/>
<evidence type="ECO:0000313" key="2">
    <source>
        <dbReference type="Proteomes" id="UP001059844"/>
    </source>
</evidence>
<dbReference type="RefSeq" id="WP_256551154.1">
    <property type="nucleotide sequence ID" value="NZ_CP101751.1"/>
</dbReference>
<name>A0ABY5IRQ5_9FLAO</name>
<reference evidence="1" key="1">
    <citation type="submission" date="2022-07" db="EMBL/GenBank/DDBJ databases">
        <title>Isolation, identification, and degradation of a PFOSA degrading strain from sewage treatment plant.</title>
        <authorList>
            <person name="Zhang L."/>
            <person name="Huo Y."/>
        </authorList>
    </citation>
    <scope>NUCLEOTIDE SEQUENCE</scope>
    <source>
        <strain evidence="1">C1</strain>
    </source>
</reference>
<accession>A0ABY5IRQ5</accession>
<keyword evidence="2" id="KW-1185">Reference proteome</keyword>
<gene>
    <name evidence="1" type="ORF">NOX80_17780</name>
</gene>
<dbReference type="EMBL" id="CP101751">
    <property type="protein sequence ID" value="UUC45459.1"/>
    <property type="molecule type" value="Genomic_DNA"/>
</dbReference>
<dbReference type="Gene3D" id="2.60.120.560">
    <property type="entry name" value="Exo-inulinase, domain 1"/>
    <property type="match status" value="1"/>
</dbReference>
<evidence type="ECO:0008006" key="3">
    <source>
        <dbReference type="Google" id="ProtNLM"/>
    </source>
</evidence>